<dbReference type="GO" id="GO:0030148">
    <property type="term" value="P:sphingolipid biosynthetic process"/>
    <property type="evidence" value="ECO:0007669"/>
    <property type="project" value="TreeGrafter"/>
</dbReference>
<feature type="domain" description="Phosphatidic acid phosphatase type 2/haloperoxidase" evidence="7">
    <location>
        <begin position="212"/>
        <end position="349"/>
    </location>
</feature>
<dbReference type="PANTHER" id="PTHR31310:SF11">
    <property type="entry name" value="INOSITOL PHOSPHORYLCERAMIDE SYNTHASE CATALYTIC SUBUNIT AUR1"/>
    <property type="match status" value="1"/>
</dbReference>
<dbReference type="EMBL" id="ML119688">
    <property type="protein sequence ID" value="RPA80452.1"/>
    <property type="molecule type" value="Genomic_DNA"/>
</dbReference>
<keyword evidence="9" id="KW-1185">Reference proteome</keyword>
<feature type="transmembrane region" description="Helical" evidence="6">
    <location>
        <begin position="214"/>
        <end position="233"/>
    </location>
</feature>
<dbReference type="SMART" id="SM00014">
    <property type="entry name" value="acidPPc"/>
    <property type="match status" value="1"/>
</dbReference>
<comment type="subcellular location">
    <subcellularLocation>
        <location evidence="1">Membrane</location>
        <topology evidence="1">Multi-pass membrane protein</topology>
    </subcellularLocation>
</comment>
<dbReference type="Proteomes" id="UP000275078">
    <property type="component" value="Unassembled WGS sequence"/>
</dbReference>
<dbReference type="OrthoDB" id="5784at2759"/>
<organism evidence="8 9">
    <name type="scientific">Ascobolus immersus RN42</name>
    <dbReference type="NCBI Taxonomy" id="1160509"/>
    <lineage>
        <taxon>Eukaryota</taxon>
        <taxon>Fungi</taxon>
        <taxon>Dikarya</taxon>
        <taxon>Ascomycota</taxon>
        <taxon>Pezizomycotina</taxon>
        <taxon>Pezizomycetes</taxon>
        <taxon>Pezizales</taxon>
        <taxon>Ascobolaceae</taxon>
        <taxon>Ascobolus</taxon>
    </lineage>
</organism>
<evidence type="ECO:0000259" key="7">
    <source>
        <dbReference type="SMART" id="SM00014"/>
    </source>
</evidence>
<keyword evidence="3 6" id="KW-1133">Transmembrane helix</keyword>
<feature type="transmembrane region" description="Helical" evidence="6">
    <location>
        <begin position="185"/>
        <end position="207"/>
    </location>
</feature>
<feature type="transmembrane region" description="Helical" evidence="6">
    <location>
        <begin position="127"/>
        <end position="147"/>
    </location>
</feature>
<evidence type="ECO:0000313" key="9">
    <source>
        <dbReference type="Proteomes" id="UP000275078"/>
    </source>
</evidence>
<protein>
    <submittedName>
        <fullName evidence="8">Aureobasidin resistance protein Aur1</fullName>
    </submittedName>
</protein>
<keyword evidence="2 6" id="KW-0812">Transmembrane</keyword>
<dbReference type="SUPFAM" id="SSF48317">
    <property type="entry name" value="Acid phosphatase/Vanadium-dependent haloperoxidase"/>
    <property type="match status" value="1"/>
</dbReference>
<dbReference type="InterPro" id="IPR052185">
    <property type="entry name" value="IPC_Synthase-Related"/>
</dbReference>
<dbReference type="Pfam" id="PF14378">
    <property type="entry name" value="PAP2_3"/>
    <property type="match status" value="1"/>
</dbReference>
<dbReference type="GO" id="GO:0006676">
    <property type="term" value="P:mannosyl diphosphorylinositol ceramide metabolic process"/>
    <property type="evidence" value="ECO:0007669"/>
    <property type="project" value="TreeGrafter"/>
</dbReference>
<evidence type="ECO:0000256" key="3">
    <source>
        <dbReference type="ARBA" id="ARBA00022989"/>
    </source>
</evidence>
<feature type="transmembrane region" description="Helical" evidence="6">
    <location>
        <begin position="330"/>
        <end position="348"/>
    </location>
</feature>
<feature type="transmembrane region" description="Helical" evidence="6">
    <location>
        <begin position="281"/>
        <end position="301"/>
    </location>
</feature>
<accession>A0A3N4I2X3</accession>
<dbReference type="InterPro" id="IPR036938">
    <property type="entry name" value="PAP2/HPO_sf"/>
</dbReference>
<feature type="compositionally biased region" description="Low complexity" evidence="5">
    <location>
        <begin position="399"/>
        <end position="410"/>
    </location>
</feature>
<feature type="transmembrane region" description="Helical" evidence="6">
    <location>
        <begin position="77"/>
        <end position="96"/>
    </location>
</feature>
<evidence type="ECO:0000313" key="8">
    <source>
        <dbReference type="EMBL" id="RPA80452.1"/>
    </source>
</evidence>
<evidence type="ECO:0000256" key="2">
    <source>
        <dbReference type="ARBA" id="ARBA00022692"/>
    </source>
</evidence>
<feature type="region of interest" description="Disordered" evidence="5">
    <location>
        <begin position="396"/>
        <end position="440"/>
    </location>
</feature>
<evidence type="ECO:0000256" key="1">
    <source>
        <dbReference type="ARBA" id="ARBA00004141"/>
    </source>
</evidence>
<feature type="transmembrane region" description="Helical" evidence="6">
    <location>
        <begin position="308"/>
        <end position="324"/>
    </location>
</feature>
<evidence type="ECO:0000256" key="5">
    <source>
        <dbReference type="SAM" id="MobiDB-lite"/>
    </source>
</evidence>
<dbReference type="AlphaFoldDB" id="A0A3N4I2X3"/>
<dbReference type="InterPro" id="IPR000326">
    <property type="entry name" value="PAP2/HPO"/>
</dbReference>
<dbReference type="PANTHER" id="PTHR31310">
    <property type="match status" value="1"/>
</dbReference>
<sequence>MSKMHSSSNERGTFTKSKYPPVEWSSIPAFIVPSRLKRKIGSRMRSNMPIASSLYKLNNSWDPKDTLRSLRAHRWSLLDGQYLILMVFGIFSLCVIEFPGPLIKTAIATLLMLSLVFPITRQFFLPFLPIAAYLIFFYASGFIPASWRPPIWVRVLPALENVIYGANLSDILSAHTNTFLDLLAWFPYGIGHFVLPFITSAIIFVFAPPKSLPVYSVSFGYLNLIGVAVQFFFPCSPPWYENLYGLAPAHYGMGGSPAGLARIDKLFGIDLYTTNFTNSPVPFGAMPSLHAGTATMHALFLGHIFPKFKYFFYAYVMWIWWATMYLQHHYAVDLIAGSALAVIIYHIAKKRFMTRIQPGKTWRWDYDYVEHGEASSEDYALAPINTFLGADSSDEWTVGSSSSISSGAASPTDSHSLWEGETLGSDSDSINDLEEGSLKR</sequence>
<reference evidence="8 9" key="1">
    <citation type="journal article" date="2018" name="Nat. Ecol. Evol.">
        <title>Pezizomycetes genomes reveal the molecular basis of ectomycorrhizal truffle lifestyle.</title>
        <authorList>
            <person name="Murat C."/>
            <person name="Payen T."/>
            <person name="Noel B."/>
            <person name="Kuo A."/>
            <person name="Morin E."/>
            <person name="Chen J."/>
            <person name="Kohler A."/>
            <person name="Krizsan K."/>
            <person name="Balestrini R."/>
            <person name="Da Silva C."/>
            <person name="Montanini B."/>
            <person name="Hainaut M."/>
            <person name="Levati E."/>
            <person name="Barry K.W."/>
            <person name="Belfiori B."/>
            <person name="Cichocki N."/>
            <person name="Clum A."/>
            <person name="Dockter R.B."/>
            <person name="Fauchery L."/>
            <person name="Guy J."/>
            <person name="Iotti M."/>
            <person name="Le Tacon F."/>
            <person name="Lindquist E.A."/>
            <person name="Lipzen A."/>
            <person name="Malagnac F."/>
            <person name="Mello A."/>
            <person name="Molinier V."/>
            <person name="Miyauchi S."/>
            <person name="Poulain J."/>
            <person name="Riccioni C."/>
            <person name="Rubini A."/>
            <person name="Sitrit Y."/>
            <person name="Splivallo R."/>
            <person name="Traeger S."/>
            <person name="Wang M."/>
            <person name="Zifcakova L."/>
            <person name="Wipf D."/>
            <person name="Zambonelli A."/>
            <person name="Paolocci F."/>
            <person name="Nowrousian M."/>
            <person name="Ottonello S."/>
            <person name="Baldrian P."/>
            <person name="Spatafora J.W."/>
            <person name="Henrissat B."/>
            <person name="Nagy L.G."/>
            <person name="Aury J.M."/>
            <person name="Wincker P."/>
            <person name="Grigoriev I.V."/>
            <person name="Bonfante P."/>
            <person name="Martin F.M."/>
        </authorList>
    </citation>
    <scope>NUCLEOTIDE SEQUENCE [LARGE SCALE GENOMIC DNA]</scope>
    <source>
        <strain evidence="8 9">RN42</strain>
    </source>
</reference>
<evidence type="ECO:0000256" key="4">
    <source>
        <dbReference type="ARBA" id="ARBA00023136"/>
    </source>
</evidence>
<dbReference type="Gene3D" id="1.20.144.10">
    <property type="entry name" value="Phosphatidic acid phosphatase type 2/haloperoxidase"/>
    <property type="match status" value="1"/>
</dbReference>
<proteinExistence type="predicted"/>
<gene>
    <name evidence="8" type="ORF">BJ508DRAFT_327357</name>
</gene>
<dbReference type="GO" id="GO:0016020">
    <property type="term" value="C:membrane"/>
    <property type="evidence" value="ECO:0007669"/>
    <property type="project" value="UniProtKB-SubCell"/>
</dbReference>
<dbReference type="GO" id="GO:0070916">
    <property type="term" value="C:inositol phosphoceramide synthase complex"/>
    <property type="evidence" value="ECO:0007669"/>
    <property type="project" value="TreeGrafter"/>
</dbReference>
<evidence type="ECO:0000256" key="6">
    <source>
        <dbReference type="SAM" id="Phobius"/>
    </source>
</evidence>
<keyword evidence="4 6" id="KW-0472">Membrane</keyword>
<feature type="compositionally biased region" description="Acidic residues" evidence="5">
    <location>
        <begin position="429"/>
        <end position="440"/>
    </location>
</feature>
<dbReference type="STRING" id="1160509.A0A3N4I2X3"/>
<dbReference type="InterPro" id="IPR026841">
    <property type="entry name" value="Aur1/Ipt1"/>
</dbReference>
<dbReference type="CDD" id="cd03386">
    <property type="entry name" value="PAP2_Aur1_like"/>
    <property type="match status" value="1"/>
</dbReference>
<name>A0A3N4I2X3_ASCIM</name>